<dbReference type="InterPro" id="IPR027417">
    <property type="entry name" value="P-loop_NTPase"/>
</dbReference>
<dbReference type="InterPro" id="IPR050238">
    <property type="entry name" value="DNA_Rep/Repair_Clamp_Loader"/>
</dbReference>
<comment type="caution">
    <text evidence="1">The sequence shown here is derived from an EMBL/GenBank/DDBJ whole genome shotgun (WGS) entry which is preliminary data.</text>
</comment>
<accession>A0A1G2CI67</accession>
<reference evidence="1 2" key="1">
    <citation type="journal article" date="2016" name="Nat. Commun.">
        <title>Thousands of microbial genomes shed light on interconnected biogeochemical processes in an aquifer system.</title>
        <authorList>
            <person name="Anantharaman K."/>
            <person name="Brown C.T."/>
            <person name="Hug L.A."/>
            <person name="Sharon I."/>
            <person name="Castelle C.J."/>
            <person name="Probst A.J."/>
            <person name="Thomas B.C."/>
            <person name="Singh A."/>
            <person name="Wilkins M.J."/>
            <person name="Karaoz U."/>
            <person name="Brodie E.L."/>
            <person name="Williams K.H."/>
            <person name="Hubbard S.S."/>
            <person name="Banfield J.F."/>
        </authorList>
    </citation>
    <scope>NUCLEOTIDE SEQUENCE [LARGE SCALE GENOMIC DNA]</scope>
</reference>
<evidence type="ECO:0000313" key="2">
    <source>
        <dbReference type="Proteomes" id="UP000178495"/>
    </source>
</evidence>
<proteinExistence type="predicted"/>
<protein>
    <recommendedName>
        <fullName evidence="3">AAA+ ATPase domain-containing protein</fullName>
    </recommendedName>
</protein>
<dbReference type="PANTHER" id="PTHR11669:SF0">
    <property type="entry name" value="PROTEIN STICHEL-LIKE 2"/>
    <property type="match status" value="1"/>
</dbReference>
<dbReference type="Pfam" id="PF13177">
    <property type="entry name" value="DNA_pol3_delta2"/>
    <property type="match status" value="1"/>
</dbReference>
<dbReference type="PANTHER" id="PTHR11669">
    <property type="entry name" value="REPLICATION FACTOR C / DNA POLYMERASE III GAMMA-TAU SUBUNIT"/>
    <property type="match status" value="1"/>
</dbReference>
<sequence>MPMLIGHGHLLDDFKKLAAQKKLGHGYIFFGAPRIGKRLFAQSFARFLERGVFSADEGEGIPILSDLKLIEPDANHLIGIDAIREIRHFLWQMPNQSPYRTLIVDGSHLMTDEAQNALLKIAEEPTSRALIILITHDPEKMRPTLRSRFQPVYFAPVAAPAVKKWLVTEFKASETAADRLAKESFGCPGLAWRRLRDQKFQELEEQAKRFLSLRHREQANYIKELVAEDDFNMQAFLEAVLIARLPLKTSDFGFWHRALELRRDASYLNINPRLQLTALAATLT</sequence>
<dbReference type="Proteomes" id="UP000178495">
    <property type="component" value="Unassembled WGS sequence"/>
</dbReference>
<evidence type="ECO:0008006" key="3">
    <source>
        <dbReference type="Google" id="ProtNLM"/>
    </source>
</evidence>
<dbReference type="STRING" id="1798652.A3A43_00315"/>
<name>A0A1G2CI67_9BACT</name>
<gene>
    <name evidence="1" type="ORF">A3A43_00315</name>
</gene>
<dbReference type="AlphaFoldDB" id="A0A1G2CI67"/>
<dbReference type="SUPFAM" id="SSF52540">
    <property type="entry name" value="P-loop containing nucleoside triphosphate hydrolases"/>
    <property type="match status" value="1"/>
</dbReference>
<dbReference type="EMBL" id="MHLC01000021">
    <property type="protein sequence ID" value="OGZ01075.1"/>
    <property type="molecule type" value="Genomic_DNA"/>
</dbReference>
<organism evidence="1 2">
    <name type="scientific">Candidatus Liptonbacteria bacterium RIFCSPLOWO2_01_FULL_56_20</name>
    <dbReference type="NCBI Taxonomy" id="1798652"/>
    <lineage>
        <taxon>Bacteria</taxon>
        <taxon>Candidatus Liptoniibacteriota</taxon>
    </lineage>
</organism>
<dbReference type="GO" id="GO:0006261">
    <property type="term" value="P:DNA-templated DNA replication"/>
    <property type="evidence" value="ECO:0007669"/>
    <property type="project" value="TreeGrafter"/>
</dbReference>
<evidence type="ECO:0000313" key="1">
    <source>
        <dbReference type="EMBL" id="OGZ01075.1"/>
    </source>
</evidence>
<dbReference type="Gene3D" id="3.40.50.300">
    <property type="entry name" value="P-loop containing nucleotide triphosphate hydrolases"/>
    <property type="match status" value="1"/>
</dbReference>